<dbReference type="Proteomes" id="UP001501371">
    <property type="component" value="Unassembled WGS sequence"/>
</dbReference>
<dbReference type="RefSeq" id="WP_344273741.1">
    <property type="nucleotide sequence ID" value="NZ_BAAAKV010000016.1"/>
</dbReference>
<protein>
    <recommendedName>
        <fullName evidence="1">CobE/GbiG C-terminal domain-containing protein</fullName>
    </recommendedName>
</protein>
<feature type="domain" description="CobE/GbiG C-terminal" evidence="1">
    <location>
        <begin position="1"/>
        <end position="121"/>
    </location>
</feature>
<dbReference type="Pfam" id="PF01890">
    <property type="entry name" value="CbiG_C"/>
    <property type="match status" value="1"/>
</dbReference>
<sequence length="138" mass="13575">MVGIGARRGASAEDVSALVEATLRGAGLPPLAVVELATVAARAAEPGILGAAERLGVPVRGYAAELLADVRVPHPSDAALAAVGTPSVAEAAALAGGGVLLVPKRTARSGGGPGTVTCAVACRGHPEGDPEWNRSVWT</sequence>
<keyword evidence="3" id="KW-1185">Reference proteome</keyword>
<dbReference type="InterPro" id="IPR036518">
    <property type="entry name" value="CobE/GbiG_C_sf"/>
</dbReference>
<organism evidence="2 3">
    <name type="scientific">Streptomyces hebeiensis</name>
    <dbReference type="NCBI Taxonomy" id="229486"/>
    <lineage>
        <taxon>Bacteria</taxon>
        <taxon>Bacillati</taxon>
        <taxon>Actinomycetota</taxon>
        <taxon>Actinomycetes</taxon>
        <taxon>Kitasatosporales</taxon>
        <taxon>Streptomycetaceae</taxon>
        <taxon>Streptomyces</taxon>
    </lineage>
</organism>
<dbReference type="EMBL" id="BAAAKV010000016">
    <property type="protein sequence ID" value="GAA1164564.1"/>
    <property type="molecule type" value="Genomic_DNA"/>
</dbReference>
<dbReference type="InterPro" id="IPR051810">
    <property type="entry name" value="Precorrin_MeTrfase"/>
</dbReference>
<name>A0ABN1UTT1_9ACTN</name>
<gene>
    <name evidence="2" type="ORF">GCM10009654_21750</name>
</gene>
<evidence type="ECO:0000313" key="3">
    <source>
        <dbReference type="Proteomes" id="UP001501371"/>
    </source>
</evidence>
<comment type="caution">
    <text evidence="2">The sequence shown here is derived from an EMBL/GenBank/DDBJ whole genome shotgun (WGS) entry which is preliminary data.</text>
</comment>
<evidence type="ECO:0000313" key="2">
    <source>
        <dbReference type="EMBL" id="GAA1164564.1"/>
    </source>
</evidence>
<accession>A0ABN1UTT1</accession>
<evidence type="ECO:0000259" key="1">
    <source>
        <dbReference type="Pfam" id="PF01890"/>
    </source>
</evidence>
<reference evidence="2 3" key="1">
    <citation type="journal article" date="2019" name="Int. J. Syst. Evol. Microbiol.">
        <title>The Global Catalogue of Microorganisms (GCM) 10K type strain sequencing project: providing services to taxonomists for standard genome sequencing and annotation.</title>
        <authorList>
            <consortium name="The Broad Institute Genomics Platform"/>
            <consortium name="The Broad Institute Genome Sequencing Center for Infectious Disease"/>
            <person name="Wu L."/>
            <person name="Ma J."/>
        </authorList>
    </citation>
    <scope>NUCLEOTIDE SEQUENCE [LARGE SCALE GENOMIC DNA]</scope>
    <source>
        <strain evidence="2 3">JCM 12696</strain>
    </source>
</reference>
<proteinExistence type="predicted"/>
<dbReference type="PANTHER" id="PTHR47036:SF1">
    <property type="entry name" value="COBALT-FACTOR III C(17)-METHYLTRANSFERASE-RELATED"/>
    <property type="match status" value="1"/>
</dbReference>
<dbReference type="PANTHER" id="PTHR47036">
    <property type="entry name" value="COBALT-FACTOR III C(17)-METHYLTRANSFERASE-RELATED"/>
    <property type="match status" value="1"/>
</dbReference>
<dbReference type="SUPFAM" id="SSF159664">
    <property type="entry name" value="CobE/GbiG C-terminal domain-like"/>
    <property type="match status" value="1"/>
</dbReference>
<dbReference type="InterPro" id="IPR002750">
    <property type="entry name" value="CobE/GbiG_C"/>
</dbReference>
<dbReference type="Gene3D" id="3.30.420.180">
    <property type="entry name" value="CobE/GbiG C-terminal domain"/>
    <property type="match status" value="1"/>
</dbReference>